<dbReference type="Proteomes" id="UP000266482">
    <property type="component" value="Unassembled WGS sequence"/>
</dbReference>
<keyword evidence="6" id="KW-0238">DNA-binding</keyword>
<feature type="domain" description="HTH araC/xylS-type" evidence="9">
    <location>
        <begin position="447"/>
        <end position="545"/>
    </location>
</feature>
<dbReference type="InterPro" id="IPR011006">
    <property type="entry name" value="CheY-like_superfamily"/>
</dbReference>
<evidence type="ECO:0000313" key="12">
    <source>
        <dbReference type="Proteomes" id="UP000266482"/>
    </source>
</evidence>
<dbReference type="InterPro" id="IPR009057">
    <property type="entry name" value="Homeodomain-like_sf"/>
</dbReference>
<feature type="domain" description="Response regulatory" evidence="10">
    <location>
        <begin position="26"/>
        <end position="143"/>
    </location>
</feature>
<dbReference type="Pfam" id="PF12833">
    <property type="entry name" value="HTH_18"/>
    <property type="match status" value="1"/>
</dbReference>
<comment type="caution">
    <text evidence="11">The sequence shown here is derived from an EMBL/GenBank/DDBJ whole genome shotgun (WGS) entry which is preliminary data.</text>
</comment>
<evidence type="ECO:0000256" key="8">
    <source>
        <dbReference type="PROSITE-ProRule" id="PRU00169"/>
    </source>
</evidence>
<reference evidence="11 12" key="1">
    <citation type="submission" date="2018-09" db="EMBL/GenBank/DDBJ databases">
        <title>Paenibacillus aracenensis nov. sp. isolated from a cave in southern Spain.</title>
        <authorList>
            <person name="Jurado V."/>
            <person name="Gutierrez-Patricio S."/>
            <person name="Gonzalez-Pimentel J.L."/>
            <person name="Miller A.Z."/>
            <person name="Laiz L."/>
            <person name="Saiz-Jimenez C."/>
        </authorList>
    </citation>
    <scope>NUCLEOTIDE SEQUENCE [LARGE SCALE GENOMIC DNA]</scope>
    <source>
        <strain evidence="11 12">DSM 22867</strain>
    </source>
</reference>
<protein>
    <submittedName>
        <fullName evidence="11">Response regulator</fullName>
    </submittedName>
</protein>
<evidence type="ECO:0000256" key="5">
    <source>
        <dbReference type="ARBA" id="ARBA00023015"/>
    </source>
</evidence>
<dbReference type="SUPFAM" id="SSF46689">
    <property type="entry name" value="Homeodomain-like"/>
    <property type="match status" value="2"/>
</dbReference>
<dbReference type="PANTHER" id="PTHR42713:SF3">
    <property type="entry name" value="TRANSCRIPTIONAL REGULATORY PROTEIN HPTR"/>
    <property type="match status" value="1"/>
</dbReference>
<keyword evidence="5" id="KW-0805">Transcription regulation</keyword>
<dbReference type="InterPro" id="IPR001789">
    <property type="entry name" value="Sig_transdc_resp-reg_receiver"/>
</dbReference>
<dbReference type="AlphaFoldDB" id="A0A3A1VLD1"/>
<dbReference type="SUPFAM" id="SSF52172">
    <property type="entry name" value="CheY-like"/>
    <property type="match status" value="1"/>
</dbReference>
<keyword evidence="7" id="KW-0804">Transcription</keyword>
<dbReference type="PROSITE" id="PS01124">
    <property type="entry name" value="HTH_ARAC_FAMILY_2"/>
    <property type="match status" value="1"/>
</dbReference>
<evidence type="ECO:0000256" key="7">
    <source>
        <dbReference type="ARBA" id="ARBA00023163"/>
    </source>
</evidence>
<keyword evidence="2" id="KW-0963">Cytoplasm</keyword>
<gene>
    <name evidence="11" type="ORF">D3P08_03185</name>
</gene>
<keyword evidence="3 8" id="KW-0597">Phosphoprotein</keyword>
<evidence type="ECO:0000256" key="6">
    <source>
        <dbReference type="ARBA" id="ARBA00023125"/>
    </source>
</evidence>
<dbReference type="Pfam" id="PF00072">
    <property type="entry name" value="Response_reg"/>
    <property type="match status" value="1"/>
</dbReference>
<dbReference type="EMBL" id="QXQA01000001">
    <property type="protein sequence ID" value="RIX60572.1"/>
    <property type="molecule type" value="Genomic_DNA"/>
</dbReference>
<proteinExistence type="predicted"/>
<dbReference type="InterPro" id="IPR041522">
    <property type="entry name" value="CdaR_GGDEF"/>
</dbReference>
<dbReference type="InterPro" id="IPR051552">
    <property type="entry name" value="HptR"/>
</dbReference>
<dbReference type="SMART" id="SM00448">
    <property type="entry name" value="REC"/>
    <property type="match status" value="1"/>
</dbReference>
<evidence type="ECO:0000256" key="1">
    <source>
        <dbReference type="ARBA" id="ARBA00004496"/>
    </source>
</evidence>
<name>A0A3A1VLD1_9BACL</name>
<evidence type="ECO:0000313" key="11">
    <source>
        <dbReference type="EMBL" id="RIX60572.1"/>
    </source>
</evidence>
<organism evidence="11 12">
    <name type="scientific">Paenibacillus nanensis</name>
    <dbReference type="NCBI Taxonomy" id="393251"/>
    <lineage>
        <taxon>Bacteria</taxon>
        <taxon>Bacillati</taxon>
        <taxon>Bacillota</taxon>
        <taxon>Bacilli</taxon>
        <taxon>Bacillales</taxon>
        <taxon>Paenibacillaceae</taxon>
        <taxon>Paenibacillus</taxon>
    </lineage>
</organism>
<accession>A0A3A1VLD1</accession>
<evidence type="ECO:0000256" key="2">
    <source>
        <dbReference type="ARBA" id="ARBA00022490"/>
    </source>
</evidence>
<keyword evidence="12" id="KW-1185">Reference proteome</keyword>
<comment type="subcellular location">
    <subcellularLocation>
        <location evidence="1">Cytoplasm</location>
    </subcellularLocation>
</comment>
<dbReference type="PANTHER" id="PTHR42713">
    <property type="entry name" value="HISTIDINE KINASE-RELATED"/>
    <property type="match status" value="1"/>
</dbReference>
<dbReference type="GO" id="GO:0005737">
    <property type="term" value="C:cytoplasm"/>
    <property type="evidence" value="ECO:0007669"/>
    <property type="project" value="UniProtKB-SubCell"/>
</dbReference>
<dbReference type="Gene3D" id="1.10.10.60">
    <property type="entry name" value="Homeodomain-like"/>
    <property type="match status" value="2"/>
</dbReference>
<dbReference type="GO" id="GO:0000160">
    <property type="term" value="P:phosphorelay signal transduction system"/>
    <property type="evidence" value="ECO:0007669"/>
    <property type="project" value="UniProtKB-KW"/>
</dbReference>
<evidence type="ECO:0000256" key="3">
    <source>
        <dbReference type="ARBA" id="ARBA00022553"/>
    </source>
</evidence>
<dbReference type="PROSITE" id="PS50110">
    <property type="entry name" value="RESPONSE_REGULATORY"/>
    <property type="match status" value="1"/>
</dbReference>
<evidence type="ECO:0000259" key="9">
    <source>
        <dbReference type="PROSITE" id="PS01124"/>
    </source>
</evidence>
<evidence type="ECO:0000259" key="10">
    <source>
        <dbReference type="PROSITE" id="PS50110"/>
    </source>
</evidence>
<evidence type="ECO:0000256" key="4">
    <source>
        <dbReference type="ARBA" id="ARBA00023012"/>
    </source>
</evidence>
<dbReference type="Pfam" id="PF17853">
    <property type="entry name" value="GGDEF_2"/>
    <property type="match status" value="1"/>
</dbReference>
<dbReference type="GO" id="GO:0003700">
    <property type="term" value="F:DNA-binding transcription factor activity"/>
    <property type="evidence" value="ECO:0007669"/>
    <property type="project" value="InterPro"/>
</dbReference>
<dbReference type="InterPro" id="IPR018060">
    <property type="entry name" value="HTH_AraC"/>
</dbReference>
<dbReference type="SMART" id="SM00342">
    <property type="entry name" value="HTH_ARAC"/>
    <property type="match status" value="1"/>
</dbReference>
<sequence>MTYILFLGFPRMPSATNQQDGDGMYKVVLVDDEELELLGIQKLVPWKELQMEVMAACPDGFTALKYLEENEADLLVSDIRMPIMSGLELASKAQKLHPGLKLLFVSGYEDFQYAKQALSMQASGYILKPVNDNEMIGALQAVRAALDEENGQKTRERSIQESMVYLKNELLERCLEGTPDCDTAITLIEQFNLGPHTGSLRAAVMELEEPDWRSLPYGNADRPDDQSARLFDAVSQLCQSSGIGMYCKLSPRRLAVVLEESAEPSRLQRIMEEMNERYAVTLTTGLGREVQSLDDLHRSYTEACKALSMKMFQGKGKLIAYSEARAEAQDSALNIESTVDSLLVAMSGYDLVGIVDRMEELFQQVKNIENPSAVRNYSLFVISRLDTYLNGLNESLFSLTQKEGQTMDRLFQFETIDDIHSWLRRRIFEISEHLHNKKRRKNMKLIGQIQRYIDERLGDSLSLKEVAQAFSFSPNYLGHLFKEETGELFSDYMNRQRMELAKRLLSDTSMKVYEVADRVGASTLAYFSKQFKDYTGLTPGEYRKQL</sequence>
<keyword evidence="4" id="KW-0902">Two-component regulatory system</keyword>
<feature type="modified residue" description="4-aspartylphosphate" evidence="8">
    <location>
        <position position="78"/>
    </location>
</feature>
<dbReference type="GO" id="GO:0043565">
    <property type="term" value="F:sequence-specific DNA binding"/>
    <property type="evidence" value="ECO:0007669"/>
    <property type="project" value="InterPro"/>
</dbReference>
<dbReference type="Gene3D" id="3.40.50.2300">
    <property type="match status" value="1"/>
</dbReference>
<dbReference type="CDD" id="cd17536">
    <property type="entry name" value="REC_YesN-like"/>
    <property type="match status" value="1"/>
</dbReference>